<dbReference type="RefSeq" id="WP_086059728.1">
    <property type="nucleotide sequence ID" value="NZ_CP039544.1"/>
</dbReference>
<dbReference type="PANTHER" id="PTHR30055:SF228">
    <property type="entry name" value="TRANSCRIPTIONAL REGULATOR-RELATED"/>
    <property type="match status" value="1"/>
</dbReference>
<comment type="caution">
    <text evidence="7">The sequence shown here is derived from an EMBL/GenBank/DDBJ whole genome shotgun (WGS) entry which is preliminary data.</text>
</comment>
<keyword evidence="4" id="KW-0804">Transcription</keyword>
<dbReference type="Pfam" id="PF13977">
    <property type="entry name" value="TetR_C_6"/>
    <property type="match status" value="1"/>
</dbReference>
<dbReference type="SUPFAM" id="SSF46689">
    <property type="entry name" value="Homeodomain-like"/>
    <property type="match status" value="1"/>
</dbReference>
<dbReference type="Gene3D" id="1.10.357.10">
    <property type="entry name" value="Tetracycline Repressor, domain 2"/>
    <property type="match status" value="1"/>
</dbReference>
<evidence type="ECO:0000256" key="1">
    <source>
        <dbReference type="ARBA" id="ARBA00022491"/>
    </source>
</evidence>
<dbReference type="InterPro" id="IPR001647">
    <property type="entry name" value="HTH_TetR"/>
</dbReference>
<accession>A0A2U2BM00</accession>
<evidence type="ECO:0000256" key="2">
    <source>
        <dbReference type="ARBA" id="ARBA00023015"/>
    </source>
</evidence>
<evidence type="ECO:0000256" key="3">
    <source>
        <dbReference type="ARBA" id="ARBA00023125"/>
    </source>
</evidence>
<feature type="domain" description="BetI-type transcriptional repressor C-terminal" evidence="6">
    <location>
        <begin position="87"/>
        <end position="180"/>
    </location>
</feature>
<evidence type="ECO:0000259" key="6">
    <source>
        <dbReference type="Pfam" id="PF13977"/>
    </source>
</evidence>
<dbReference type="STRING" id="511.UZ73_09005"/>
<dbReference type="GO" id="GO:0003700">
    <property type="term" value="F:DNA-binding transcription factor activity"/>
    <property type="evidence" value="ECO:0007669"/>
    <property type="project" value="TreeGrafter"/>
</dbReference>
<keyword evidence="3" id="KW-0238">DNA-binding</keyword>
<reference evidence="7 8" key="1">
    <citation type="submission" date="2018-05" db="EMBL/GenBank/DDBJ databases">
        <title>Genome Sequence of an Efficient Indole-Degrading Bacterium, Alcaligenes sp.YBY.</title>
        <authorList>
            <person name="Yang B."/>
        </authorList>
    </citation>
    <scope>NUCLEOTIDE SEQUENCE [LARGE SCALE GENOMIC DNA]</scope>
    <source>
        <strain evidence="7 8">YBY</strain>
    </source>
</reference>
<dbReference type="Pfam" id="PF00440">
    <property type="entry name" value="TetR_N"/>
    <property type="match status" value="1"/>
</dbReference>
<reference evidence="7 8" key="2">
    <citation type="submission" date="2018-05" db="EMBL/GenBank/DDBJ databases">
        <authorList>
            <person name="Lanie J.A."/>
            <person name="Ng W.-L."/>
            <person name="Kazmierczak K.M."/>
            <person name="Andrzejewski T.M."/>
            <person name="Davidsen T.M."/>
            <person name="Wayne K.J."/>
            <person name="Tettelin H."/>
            <person name="Glass J.I."/>
            <person name="Rusch D."/>
            <person name="Podicherti R."/>
            <person name="Tsui H.-C.T."/>
            <person name="Winkler M.E."/>
        </authorList>
    </citation>
    <scope>NUCLEOTIDE SEQUENCE [LARGE SCALE GENOMIC DNA]</scope>
    <source>
        <strain evidence="7 8">YBY</strain>
    </source>
</reference>
<organism evidence="7 8">
    <name type="scientific">Alcaligenes faecalis</name>
    <dbReference type="NCBI Taxonomy" id="511"/>
    <lineage>
        <taxon>Bacteria</taxon>
        <taxon>Pseudomonadati</taxon>
        <taxon>Pseudomonadota</taxon>
        <taxon>Betaproteobacteria</taxon>
        <taxon>Burkholderiales</taxon>
        <taxon>Alcaligenaceae</taxon>
        <taxon>Alcaligenes</taxon>
    </lineage>
</organism>
<gene>
    <name evidence="7" type="ORF">DF183_10220</name>
</gene>
<keyword evidence="1" id="KW-0678">Repressor</keyword>
<evidence type="ECO:0000259" key="5">
    <source>
        <dbReference type="Pfam" id="PF00440"/>
    </source>
</evidence>
<dbReference type="GO" id="GO:0000976">
    <property type="term" value="F:transcription cis-regulatory region binding"/>
    <property type="evidence" value="ECO:0007669"/>
    <property type="project" value="TreeGrafter"/>
</dbReference>
<dbReference type="PANTHER" id="PTHR30055">
    <property type="entry name" value="HTH-TYPE TRANSCRIPTIONAL REGULATOR RUTR"/>
    <property type="match status" value="1"/>
</dbReference>
<evidence type="ECO:0000313" key="8">
    <source>
        <dbReference type="Proteomes" id="UP000245216"/>
    </source>
</evidence>
<dbReference type="SUPFAM" id="SSF48498">
    <property type="entry name" value="Tetracyclin repressor-like, C-terminal domain"/>
    <property type="match status" value="1"/>
</dbReference>
<dbReference type="InterPro" id="IPR009057">
    <property type="entry name" value="Homeodomain-like_sf"/>
</dbReference>
<dbReference type="Proteomes" id="UP000245216">
    <property type="component" value="Unassembled WGS sequence"/>
</dbReference>
<sequence>MSEKEDSATRIRQAAVEILLEVGVRAATTRMVTERAGVGRGLLNHYFRWSELRAEAWGEIFDQLLDQEAQGSQEPQVLMESYLSTAFEQNNRIYWFLWIDATDLAKTDAALAVVITRVQSRMLEQLASYLRLGAEQGLWQAPDPEGIALRLSALYDGLANMLLTDSTDLSSEQAEQHLRHLFFLETRPILAGSAG</sequence>
<feature type="domain" description="HTH tetR-type" evidence="5">
    <location>
        <begin position="11"/>
        <end position="48"/>
    </location>
</feature>
<proteinExistence type="predicted"/>
<dbReference type="AlphaFoldDB" id="A0A2U2BM00"/>
<dbReference type="InterPro" id="IPR036271">
    <property type="entry name" value="Tet_transcr_reg_TetR-rel_C_sf"/>
</dbReference>
<keyword evidence="2" id="KW-0805">Transcription regulation</keyword>
<dbReference type="InterPro" id="IPR039538">
    <property type="entry name" value="BetI_C"/>
</dbReference>
<dbReference type="EMBL" id="QEXO01000002">
    <property type="protein sequence ID" value="PWE15041.1"/>
    <property type="molecule type" value="Genomic_DNA"/>
</dbReference>
<protein>
    <submittedName>
        <fullName evidence="7">TetR family transcriptional regulator</fullName>
    </submittedName>
</protein>
<name>A0A2U2BM00_ALCFA</name>
<evidence type="ECO:0000313" key="7">
    <source>
        <dbReference type="EMBL" id="PWE15041.1"/>
    </source>
</evidence>
<dbReference type="InterPro" id="IPR050109">
    <property type="entry name" value="HTH-type_TetR-like_transc_reg"/>
</dbReference>
<evidence type="ECO:0000256" key="4">
    <source>
        <dbReference type="ARBA" id="ARBA00023163"/>
    </source>
</evidence>